<dbReference type="Proteomes" id="UP001218231">
    <property type="component" value="Chromosome"/>
</dbReference>
<feature type="transmembrane region" description="Helical" evidence="8">
    <location>
        <begin position="165"/>
        <end position="186"/>
    </location>
</feature>
<feature type="transmembrane region" description="Helical" evidence="8">
    <location>
        <begin position="75"/>
        <end position="94"/>
    </location>
</feature>
<evidence type="ECO:0000256" key="5">
    <source>
        <dbReference type="ARBA" id="ARBA00022989"/>
    </source>
</evidence>
<evidence type="ECO:0000256" key="2">
    <source>
        <dbReference type="ARBA" id="ARBA00022475"/>
    </source>
</evidence>
<dbReference type="InterPro" id="IPR002656">
    <property type="entry name" value="Acyl_transf_3_dom"/>
</dbReference>
<evidence type="ECO:0000313" key="12">
    <source>
        <dbReference type="Proteomes" id="UP001218231"/>
    </source>
</evidence>
<dbReference type="Pfam" id="PF19040">
    <property type="entry name" value="SGNH"/>
    <property type="match status" value="1"/>
</dbReference>
<proteinExistence type="predicted"/>
<feature type="transmembrane region" description="Helical" evidence="8">
    <location>
        <begin position="321"/>
        <end position="338"/>
    </location>
</feature>
<feature type="transmembrane region" description="Helical" evidence="8">
    <location>
        <begin position="223"/>
        <end position="240"/>
    </location>
</feature>
<dbReference type="Gene3D" id="3.40.50.1110">
    <property type="entry name" value="SGNH hydrolase"/>
    <property type="match status" value="1"/>
</dbReference>
<dbReference type="RefSeq" id="WP_273617528.1">
    <property type="nucleotide sequence ID" value="NZ_CP117417.1"/>
</dbReference>
<evidence type="ECO:0000256" key="3">
    <source>
        <dbReference type="ARBA" id="ARBA00022679"/>
    </source>
</evidence>
<feature type="transmembrane region" description="Helical" evidence="8">
    <location>
        <begin position="192"/>
        <end position="211"/>
    </location>
</feature>
<evidence type="ECO:0000259" key="9">
    <source>
        <dbReference type="Pfam" id="PF01757"/>
    </source>
</evidence>
<evidence type="ECO:0000256" key="1">
    <source>
        <dbReference type="ARBA" id="ARBA00004651"/>
    </source>
</evidence>
<keyword evidence="6 8" id="KW-0472">Membrane</keyword>
<dbReference type="EMBL" id="CP117417">
    <property type="protein sequence ID" value="WCT77139.1"/>
    <property type="molecule type" value="Genomic_DNA"/>
</dbReference>
<keyword evidence="5 8" id="KW-1133">Transmembrane helix</keyword>
<evidence type="ECO:0000313" key="11">
    <source>
        <dbReference type="EMBL" id="WCT77139.1"/>
    </source>
</evidence>
<keyword evidence="4 8" id="KW-0812">Transmembrane</keyword>
<feature type="transmembrane region" description="Helical" evidence="8">
    <location>
        <begin position="12"/>
        <end position="31"/>
    </location>
</feature>
<keyword evidence="7 11" id="KW-0012">Acyltransferase</keyword>
<dbReference type="InterPro" id="IPR036514">
    <property type="entry name" value="SGNH_hydro_sf"/>
</dbReference>
<feature type="transmembrane region" description="Helical" evidence="8">
    <location>
        <begin position="246"/>
        <end position="265"/>
    </location>
</feature>
<accession>A0ABY7TZ98</accession>
<dbReference type="PANTHER" id="PTHR23028">
    <property type="entry name" value="ACETYLTRANSFERASE"/>
    <property type="match status" value="1"/>
</dbReference>
<gene>
    <name evidence="11" type="ORF">PQ457_14625</name>
</gene>
<evidence type="ECO:0000256" key="6">
    <source>
        <dbReference type="ARBA" id="ARBA00023136"/>
    </source>
</evidence>
<dbReference type="InterPro" id="IPR050879">
    <property type="entry name" value="Acyltransferase_3"/>
</dbReference>
<evidence type="ECO:0000256" key="8">
    <source>
        <dbReference type="SAM" id="Phobius"/>
    </source>
</evidence>
<keyword evidence="12" id="KW-1185">Reference proteome</keyword>
<sequence>MTLSARRDDIDGLRCVAILSVLLFHFGFSFIPGGYTGVDVFFVISGYVITKSIHLDIARDQFSIGNFYFKRFRRITPAFVTTLLLTSAACYFLLLPDDLVDFGKSAAAASAFASNFYFWKTSGYFASAAQTKPLLHTWSLSVEEQFYIFSPLLIYALSRISARKALWALALIMLASLAVSIAAVFLAPTLGFFGLPSRAWELLIGVWLATFDPRSQPSRAARQALGLAGAALIAAGMLLLREDDPFPGWYALLPCVGTALCIAAGTNLRNTDEQSLVGRLLSWRPMVWIGWISYSVYLVHWPIAALFQYRMLRAPTPLEGAAMVGISIMLGTLSWRFVEQPTRHIDARHMRRVLVGGVGANLAGVALGLLPVMGQGFAWRYPEWRQQKIAGLEDWGGAQCFHQDPTTPIDWDARKCTRIHGDKGRILLWGDSFAAQYTPGILRDGLHINSDVLQYTFAGCPPLLTYHSLARTGCHRSNQRVPDLIRQQHIDTVVMAAKWTDVPQHTLHEMPATIDALRRAGVRVIVIGQSPEFAMDVQRIDYLSGQIAQKGKSEWLTSVDADFNAKMMKLAKGATFIDPMRAFCNGRFCRYKSGSTYYFVDYGHFSREGSLRAVEAYFSSVVRADGVRL</sequence>
<name>A0ABY7TZ98_9SPHN</name>
<dbReference type="PANTHER" id="PTHR23028:SF53">
    <property type="entry name" value="ACYL_TRANSF_3 DOMAIN-CONTAINING PROTEIN"/>
    <property type="match status" value="1"/>
</dbReference>
<keyword evidence="2" id="KW-1003">Cell membrane</keyword>
<evidence type="ECO:0000259" key="10">
    <source>
        <dbReference type="Pfam" id="PF19040"/>
    </source>
</evidence>
<evidence type="ECO:0000256" key="4">
    <source>
        <dbReference type="ARBA" id="ARBA00022692"/>
    </source>
</evidence>
<dbReference type="InterPro" id="IPR043968">
    <property type="entry name" value="SGNH"/>
</dbReference>
<comment type="subcellular location">
    <subcellularLocation>
        <location evidence="1">Cell membrane</location>
        <topology evidence="1">Multi-pass membrane protein</topology>
    </subcellularLocation>
</comment>
<dbReference type="GO" id="GO:0016746">
    <property type="term" value="F:acyltransferase activity"/>
    <property type="evidence" value="ECO:0007669"/>
    <property type="project" value="UniProtKB-KW"/>
</dbReference>
<dbReference type="SUPFAM" id="SSF52266">
    <property type="entry name" value="SGNH hydrolase"/>
    <property type="match status" value="1"/>
</dbReference>
<reference evidence="11 12" key="1">
    <citation type="submission" date="2023-02" db="EMBL/GenBank/DDBJ databases">
        <title>Genome sequence of Novosphingobium humi KACC 19094.</title>
        <authorList>
            <person name="Kim S."/>
            <person name="Heo J."/>
            <person name="Kwon S.-W."/>
        </authorList>
    </citation>
    <scope>NUCLEOTIDE SEQUENCE [LARGE SCALE GENOMIC DNA]</scope>
    <source>
        <strain evidence="11 12">KACC 19094</strain>
    </source>
</reference>
<evidence type="ECO:0000256" key="7">
    <source>
        <dbReference type="ARBA" id="ARBA00023315"/>
    </source>
</evidence>
<dbReference type="Pfam" id="PF01757">
    <property type="entry name" value="Acyl_transf_3"/>
    <property type="match status" value="1"/>
</dbReference>
<feature type="domain" description="SGNH" evidence="10">
    <location>
        <begin position="412"/>
        <end position="615"/>
    </location>
</feature>
<feature type="transmembrane region" description="Helical" evidence="8">
    <location>
        <begin position="358"/>
        <end position="379"/>
    </location>
</feature>
<keyword evidence="3" id="KW-0808">Transferase</keyword>
<feature type="transmembrane region" description="Helical" evidence="8">
    <location>
        <begin position="286"/>
        <end position="309"/>
    </location>
</feature>
<protein>
    <submittedName>
        <fullName evidence="11">Acyltransferase family protein</fullName>
    </submittedName>
</protein>
<organism evidence="11 12">
    <name type="scientific">Novosphingobium humi</name>
    <dbReference type="NCBI Taxonomy" id="2282397"/>
    <lineage>
        <taxon>Bacteria</taxon>
        <taxon>Pseudomonadati</taxon>
        <taxon>Pseudomonadota</taxon>
        <taxon>Alphaproteobacteria</taxon>
        <taxon>Sphingomonadales</taxon>
        <taxon>Sphingomonadaceae</taxon>
        <taxon>Novosphingobium</taxon>
    </lineage>
</organism>
<feature type="domain" description="Acyltransferase 3" evidence="9">
    <location>
        <begin position="9"/>
        <end position="332"/>
    </location>
</feature>